<sequence length="207" mass="23075">MESKKQVGSSSSLTSELFGVKESSPSSPSTGIFASIFQPPAVLMGEKPPSSEVMESVHKHSSENYAWNNQGSPAKYKEAGFNSMPTKDRSSYYQEQRVEPCYLSSSLYYGGQDMYSNSSNTQNSGSYPIFKKDNGEDDPNGTNLDSAYRGNWWQGVSGAEEMGLRDQIRNEMDEKAERRKRMQHKLRKLKLVAKSLAIELQIAGDSK</sequence>
<name>A0AAN8V3U5_9MAGN</name>
<comment type="caution">
    <text evidence="3">The sequence shown here is derived from an EMBL/GenBank/DDBJ whole genome shotgun (WGS) entry which is preliminary data.</text>
</comment>
<evidence type="ECO:0000313" key="3">
    <source>
        <dbReference type="EMBL" id="KAK6927025.1"/>
    </source>
</evidence>
<dbReference type="PANTHER" id="PTHR33738">
    <property type="entry name" value="EMB|CAB82975.1"/>
    <property type="match status" value="1"/>
</dbReference>
<dbReference type="Proteomes" id="UP001370490">
    <property type="component" value="Unassembled WGS sequence"/>
</dbReference>
<protein>
    <submittedName>
        <fullName evidence="3">Uncharacterized protein</fullName>
    </submittedName>
</protein>
<keyword evidence="4" id="KW-1185">Reference proteome</keyword>
<accession>A0AAN8V3U5</accession>
<feature type="region of interest" description="Disordered" evidence="2">
    <location>
        <begin position="1"/>
        <end position="31"/>
    </location>
</feature>
<reference evidence="3 4" key="1">
    <citation type="submission" date="2023-12" db="EMBL/GenBank/DDBJ databases">
        <title>A high-quality genome assembly for Dillenia turbinata (Dilleniales).</title>
        <authorList>
            <person name="Chanderbali A."/>
        </authorList>
    </citation>
    <scope>NUCLEOTIDE SEQUENCE [LARGE SCALE GENOMIC DNA]</scope>
    <source>
        <strain evidence="3">LSX21</strain>
        <tissue evidence="3">Leaf</tissue>
    </source>
</reference>
<feature type="region of interest" description="Disordered" evidence="2">
    <location>
        <begin position="117"/>
        <end position="147"/>
    </location>
</feature>
<gene>
    <name evidence="3" type="ORF">RJ641_008744</name>
</gene>
<dbReference type="PANTHER" id="PTHR33738:SF8">
    <property type="entry name" value="OS05G0454500 PROTEIN"/>
    <property type="match status" value="1"/>
</dbReference>
<evidence type="ECO:0000256" key="1">
    <source>
        <dbReference type="SAM" id="Coils"/>
    </source>
</evidence>
<evidence type="ECO:0000313" key="4">
    <source>
        <dbReference type="Proteomes" id="UP001370490"/>
    </source>
</evidence>
<dbReference type="EMBL" id="JBAMMX010000015">
    <property type="protein sequence ID" value="KAK6927025.1"/>
    <property type="molecule type" value="Genomic_DNA"/>
</dbReference>
<dbReference type="AlphaFoldDB" id="A0AAN8V3U5"/>
<organism evidence="3 4">
    <name type="scientific">Dillenia turbinata</name>
    <dbReference type="NCBI Taxonomy" id="194707"/>
    <lineage>
        <taxon>Eukaryota</taxon>
        <taxon>Viridiplantae</taxon>
        <taxon>Streptophyta</taxon>
        <taxon>Embryophyta</taxon>
        <taxon>Tracheophyta</taxon>
        <taxon>Spermatophyta</taxon>
        <taxon>Magnoliopsida</taxon>
        <taxon>eudicotyledons</taxon>
        <taxon>Gunneridae</taxon>
        <taxon>Pentapetalae</taxon>
        <taxon>Dilleniales</taxon>
        <taxon>Dilleniaceae</taxon>
        <taxon>Dillenia</taxon>
    </lineage>
</organism>
<keyword evidence="1" id="KW-0175">Coiled coil</keyword>
<proteinExistence type="predicted"/>
<evidence type="ECO:0000256" key="2">
    <source>
        <dbReference type="SAM" id="MobiDB-lite"/>
    </source>
</evidence>
<feature type="coiled-coil region" evidence="1">
    <location>
        <begin position="165"/>
        <end position="192"/>
    </location>
</feature>
<feature type="compositionally biased region" description="Polar residues" evidence="2">
    <location>
        <begin position="1"/>
        <end position="15"/>
    </location>
</feature>
<feature type="compositionally biased region" description="Polar residues" evidence="2">
    <location>
        <begin position="117"/>
        <end position="126"/>
    </location>
</feature>